<evidence type="ECO:0000313" key="2">
    <source>
        <dbReference type="Proteomes" id="UP000248886"/>
    </source>
</evidence>
<dbReference type="EMBL" id="QKQP01000002">
    <property type="protein sequence ID" value="PZD81290.1"/>
    <property type="molecule type" value="Genomic_DNA"/>
</dbReference>
<evidence type="ECO:0000313" key="1">
    <source>
        <dbReference type="EMBL" id="PZD81290.1"/>
    </source>
</evidence>
<gene>
    <name evidence="1" type="ORF">DN052_08420</name>
</gene>
<reference evidence="1 2" key="1">
    <citation type="submission" date="2018-06" db="EMBL/GenBank/DDBJ databases">
        <title>Draft sequence of Acidithiobacillus ferrooxidans CCM 4253.</title>
        <authorList>
            <person name="Moya-Beltran A."/>
            <person name="Castro M."/>
            <person name="Covarrubias P.C."/>
            <person name="Issotta F."/>
            <person name="Janiczek O."/>
            <person name="Mandl M."/>
            <person name="Kucera J."/>
            <person name="Quatrini R."/>
        </authorList>
    </citation>
    <scope>NUCLEOTIDE SEQUENCE [LARGE SCALE GENOMIC DNA]</scope>
    <source>
        <strain evidence="1 2">CCM 4253</strain>
    </source>
</reference>
<name>A0A2W1K483_ACIFR</name>
<dbReference type="RefSeq" id="WP_012537157.1">
    <property type="nucleotide sequence ID" value="NZ_AP025160.1"/>
</dbReference>
<protein>
    <submittedName>
        <fullName evidence="1">Uncharacterized protein</fullName>
    </submittedName>
</protein>
<organism evidence="1 2">
    <name type="scientific">Acidithiobacillus ferrooxidans</name>
    <name type="common">Thiobacillus ferrooxidans</name>
    <dbReference type="NCBI Taxonomy" id="920"/>
    <lineage>
        <taxon>Bacteria</taxon>
        <taxon>Pseudomonadati</taxon>
        <taxon>Pseudomonadota</taxon>
        <taxon>Acidithiobacillia</taxon>
        <taxon>Acidithiobacillales</taxon>
        <taxon>Acidithiobacillaceae</taxon>
        <taxon>Acidithiobacillus</taxon>
    </lineage>
</organism>
<proteinExistence type="predicted"/>
<sequence>MSTKDISNAKDPDLRASLGALRRAAQHARKTAIQTETNLVIVKDGRMQRISADELRQQANTEKTLKP</sequence>
<accession>A0A2W1K483</accession>
<dbReference type="GeneID" id="65281465"/>
<dbReference type="AlphaFoldDB" id="A0A2W1K483"/>
<dbReference type="Proteomes" id="UP000248886">
    <property type="component" value="Unassembled WGS sequence"/>
</dbReference>
<dbReference type="OrthoDB" id="9958922at2"/>
<comment type="caution">
    <text evidence="1">The sequence shown here is derived from an EMBL/GenBank/DDBJ whole genome shotgun (WGS) entry which is preliminary data.</text>
</comment>
<dbReference type="OMA" id="IVVQRDQ"/>